<gene>
    <name evidence="2" type="ORF">SSEG_02706</name>
</gene>
<dbReference type="InterPro" id="IPR011856">
    <property type="entry name" value="tRNA_endonuc-like_dom_sf"/>
</dbReference>
<proteinExistence type="predicted"/>
<dbReference type="InterPro" id="IPR011335">
    <property type="entry name" value="Restrct_endonuc-II-like"/>
</dbReference>
<name>B5HTH6_STRX2</name>
<keyword evidence="3" id="KW-1185">Reference proteome</keyword>
<dbReference type="AlphaFoldDB" id="B5HTH6"/>
<dbReference type="Pfam" id="PF04471">
    <property type="entry name" value="Mrr_cat"/>
    <property type="match status" value="1"/>
</dbReference>
<sequence>MATRARPSACSHTDRVFLYADSLIHSGGVPKLCPGHGAMPPPEGQNMINESALLESQSLRNSVLERTDVLDRVKALSLLPDGMHVTTAMVATYFGVGLEAIKSLVKDHRTELEANGYQLLAGEELRSFKNLSGLQSHTRSLAIFSRRAVLNVAMLLRDSEVARQVRMYLLDMEYLARTQPVDNPVHRETVSLDDRIDQRITHILGKTVVPMFNALIETSGEHRKELIALRAGVQRIERRLHQHHTRLQRLEGVRDDRPTVGVMAAMDAMNGRRFEHHIAKLLHRDGCTDVVVQGGRGDRGVDIIGLTAAGQRLVVQCKRFAPYLNITSPEVQKFVGAAKVLHNADVALYVATCPFTPEALSIAAETGITVVHRGLLEEWSAGEPLEVLE</sequence>
<dbReference type="InterPro" id="IPR052906">
    <property type="entry name" value="Type_IV_Methyl-Rstrct_Enzyme"/>
</dbReference>
<accession>B5HTH6</accession>
<dbReference type="Gene3D" id="3.40.1350.10">
    <property type="match status" value="1"/>
</dbReference>
<dbReference type="Proteomes" id="UP000002785">
    <property type="component" value="Chromosome"/>
</dbReference>
<dbReference type="GO" id="GO:0003677">
    <property type="term" value="F:DNA binding"/>
    <property type="evidence" value="ECO:0007669"/>
    <property type="project" value="InterPro"/>
</dbReference>
<reference evidence="2" key="1">
    <citation type="submission" date="2009-10" db="EMBL/GenBank/DDBJ databases">
        <title>The genome sequence of Streptomyces sviceus strain ATCC 29083.</title>
        <authorList>
            <consortium name="The Broad Institute Genome Sequencing Platform"/>
            <consortium name="Broad Institute Microbial Sequencing Center"/>
            <person name="Fischbach M."/>
            <person name="Godfrey P."/>
            <person name="Ward D."/>
            <person name="Young S."/>
            <person name="Zeng Q."/>
            <person name="Koehrsen M."/>
            <person name="Alvarado L."/>
            <person name="Berlin A.M."/>
            <person name="Bochicchio J."/>
            <person name="Borenstein D."/>
            <person name="Chapman S.B."/>
            <person name="Chen Z."/>
            <person name="Engels R."/>
            <person name="Freedman E."/>
            <person name="Gellesch M."/>
            <person name="Goldberg J."/>
            <person name="Griggs A."/>
            <person name="Gujja S."/>
            <person name="Heilman E.R."/>
            <person name="Heiman D.I."/>
            <person name="Hepburn T.A."/>
            <person name="Howarth C."/>
            <person name="Jen D."/>
            <person name="Larson L."/>
            <person name="Lewis B."/>
            <person name="Mehta T."/>
            <person name="Park D."/>
            <person name="Pearson M."/>
            <person name="Richards J."/>
            <person name="Roberts A."/>
            <person name="Saif S."/>
            <person name="Shea T.D."/>
            <person name="Shenoy N."/>
            <person name="Sisk P."/>
            <person name="Stolte C."/>
            <person name="Sykes S.N."/>
            <person name="Thomson T."/>
            <person name="Walk T."/>
            <person name="White J."/>
            <person name="Yandava C."/>
            <person name="Straight P."/>
            <person name="Clardy J."/>
            <person name="Hung D."/>
            <person name="Kolter R."/>
            <person name="Mekalanos J."/>
            <person name="Walker S."/>
            <person name="Walsh C.T."/>
            <person name="Wieland-Brown L.C."/>
            <person name="Haas B."/>
            <person name="Nusbaum C."/>
            <person name="Birren B."/>
        </authorList>
    </citation>
    <scope>NUCLEOTIDE SEQUENCE [LARGE SCALE GENOMIC DNA]</scope>
    <source>
        <strain evidence="2">ATCC 29083</strain>
    </source>
</reference>
<dbReference type="EMBL" id="CM000951">
    <property type="protein sequence ID" value="EDY56290.1"/>
    <property type="molecule type" value="Genomic_DNA"/>
</dbReference>
<dbReference type="GO" id="GO:0015666">
    <property type="term" value="F:restriction endodeoxyribonuclease activity"/>
    <property type="evidence" value="ECO:0007669"/>
    <property type="project" value="TreeGrafter"/>
</dbReference>
<dbReference type="PANTHER" id="PTHR30015:SF6">
    <property type="entry name" value="SLL1429 PROTEIN"/>
    <property type="match status" value="1"/>
</dbReference>
<feature type="domain" description="Restriction endonuclease type IV Mrr" evidence="1">
    <location>
        <begin position="267"/>
        <end position="379"/>
    </location>
</feature>
<dbReference type="HOGENOM" id="CLU_780568_0_0_11"/>
<protein>
    <recommendedName>
        <fullName evidence="1">Restriction endonuclease type IV Mrr domain-containing protein</fullName>
    </recommendedName>
</protein>
<organism evidence="2 3">
    <name type="scientific">Streptomyces sviceus (strain ATCC 29083 / DSM 924 / JCM 4929 / NBRC 13980 / NCIMB 11184 / NRRL 5439 / UC 5370)</name>
    <dbReference type="NCBI Taxonomy" id="463191"/>
    <lineage>
        <taxon>Bacteria</taxon>
        <taxon>Bacillati</taxon>
        <taxon>Actinomycetota</taxon>
        <taxon>Actinomycetes</taxon>
        <taxon>Kitasatosporales</taxon>
        <taxon>Streptomycetaceae</taxon>
        <taxon>Streptomyces</taxon>
    </lineage>
</organism>
<dbReference type="eggNOG" id="COG1787">
    <property type="taxonomic scope" value="Bacteria"/>
</dbReference>
<evidence type="ECO:0000313" key="2">
    <source>
        <dbReference type="EMBL" id="EDY56290.1"/>
    </source>
</evidence>
<evidence type="ECO:0000313" key="3">
    <source>
        <dbReference type="Proteomes" id="UP000002785"/>
    </source>
</evidence>
<evidence type="ECO:0000259" key="1">
    <source>
        <dbReference type="Pfam" id="PF04471"/>
    </source>
</evidence>
<dbReference type="PANTHER" id="PTHR30015">
    <property type="entry name" value="MRR RESTRICTION SYSTEM PROTEIN"/>
    <property type="match status" value="1"/>
</dbReference>
<dbReference type="GO" id="GO:0009307">
    <property type="term" value="P:DNA restriction-modification system"/>
    <property type="evidence" value="ECO:0007669"/>
    <property type="project" value="InterPro"/>
</dbReference>
<dbReference type="SUPFAM" id="SSF52980">
    <property type="entry name" value="Restriction endonuclease-like"/>
    <property type="match status" value="1"/>
</dbReference>
<dbReference type="InterPro" id="IPR007560">
    <property type="entry name" value="Restrct_endonuc_IV_Mrr"/>
</dbReference>